<feature type="transmembrane region" description="Helical" evidence="3">
    <location>
        <begin position="140"/>
        <end position="161"/>
    </location>
</feature>
<comment type="subcellular location">
    <subcellularLocation>
        <location evidence="1">Membrane</location>
        <topology evidence="1">Multi-pass membrane protein</topology>
    </subcellularLocation>
</comment>
<dbReference type="PANTHER" id="PTHR23051">
    <property type="entry name" value="SOLUTE CARRIER FAMILY 35, MEMBER F5"/>
    <property type="match status" value="1"/>
</dbReference>
<feature type="transmembrane region" description="Helical" evidence="3">
    <location>
        <begin position="41"/>
        <end position="58"/>
    </location>
</feature>
<gene>
    <name evidence="5" type="ORF">HU200_063622</name>
</gene>
<dbReference type="Proteomes" id="UP000636709">
    <property type="component" value="Unassembled WGS sequence"/>
</dbReference>
<dbReference type="OrthoDB" id="1436450at2759"/>
<evidence type="ECO:0000256" key="2">
    <source>
        <dbReference type="ARBA" id="ARBA00007635"/>
    </source>
</evidence>
<name>A0A835A1L3_9POAL</name>
<dbReference type="Pfam" id="PF00892">
    <property type="entry name" value="EamA"/>
    <property type="match status" value="1"/>
</dbReference>
<comment type="similarity">
    <text evidence="2">Belongs to the drug/metabolite transporter (DMT) superfamily. Plant drug/metabolite exporter (P-DME) (TC 2.A.7.4) family.</text>
</comment>
<keyword evidence="3" id="KW-0812">Transmembrane</keyword>
<dbReference type="InterPro" id="IPR037185">
    <property type="entry name" value="EmrE-like"/>
</dbReference>
<evidence type="ECO:0000313" key="5">
    <source>
        <dbReference type="EMBL" id="KAF8651364.1"/>
    </source>
</evidence>
<dbReference type="AlphaFoldDB" id="A0A835A1L3"/>
<comment type="caution">
    <text evidence="5">The sequence shown here is derived from an EMBL/GenBank/DDBJ whole genome shotgun (WGS) entry which is preliminary data.</text>
</comment>
<evidence type="ECO:0000256" key="1">
    <source>
        <dbReference type="ARBA" id="ARBA00004141"/>
    </source>
</evidence>
<accession>A0A835A1L3</accession>
<keyword evidence="6" id="KW-1185">Reference proteome</keyword>
<feature type="transmembrane region" description="Helical" evidence="3">
    <location>
        <begin position="270"/>
        <end position="290"/>
    </location>
</feature>
<feature type="transmembrane region" description="Helical" evidence="3">
    <location>
        <begin position="362"/>
        <end position="381"/>
    </location>
</feature>
<dbReference type="GO" id="GO:0016020">
    <property type="term" value="C:membrane"/>
    <property type="evidence" value="ECO:0007669"/>
    <property type="project" value="InterPro"/>
</dbReference>
<feature type="transmembrane region" description="Helical" evidence="3">
    <location>
        <begin position="167"/>
        <end position="188"/>
    </location>
</feature>
<reference evidence="5" key="1">
    <citation type="submission" date="2020-07" db="EMBL/GenBank/DDBJ databases">
        <title>Genome sequence and genetic diversity analysis of an under-domesticated orphan crop, white fonio (Digitaria exilis).</title>
        <authorList>
            <person name="Bennetzen J.L."/>
            <person name="Chen S."/>
            <person name="Ma X."/>
            <person name="Wang X."/>
            <person name="Yssel A.E.J."/>
            <person name="Chaluvadi S.R."/>
            <person name="Johnson M."/>
            <person name="Gangashetty P."/>
            <person name="Hamidou F."/>
            <person name="Sanogo M.D."/>
            <person name="Zwaenepoel A."/>
            <person name="Wallace J."/>
            <person name="Van De Peer Y."/>
            <person name="Van Deynze A."/>
        </authorList>
    </citation>
    <scope>NUCLEOTIDE SEQUENCE</scope>
    <source>
        <tissue evidence="5">Leaves</tissue>
    </source>
</reference>
<dbReference type="InterPro" id="IPR000620">
    <property type="entry name" value="EamA_dom"/>
</dbReference>
<evidence type="ECO:0000313" key="6">
    <source>
        <dbReference type="Proteomes" id="UP000636709"/>
    </source>
</evidence>
<evidence type="ECO:0000259" key="4">
    <source>
        <dbReference type="Pfam" id="PF00892"/>
    </source>
</evidence>
<organism evidence="5 6">
    <name type="scientific">Digitaria exilis</name>
    <dbReference type="NCBI Taxonomy" id="1010633"/>
    <lineage>
        <taxon>Eukaryota</taxon>
        <taxon>Viridiplantae</taxon>
        <taxon>Streptophyta</taxon>
        <taxon>Embryophyta</taxon>
        <taxon>Tracheophyta</taxon>
        <taxon>Spermatophyta</taxon>
        <taxon>Magnoliopsida</taxon>
        <taxon>Liliopsida</taxon>
        <taxon>Poales</taxon>
        <taxon>Poaceae</taxon>
        <taxon>PACMAD clade</taxon>
        <taxon>Panicoideae</taxon>
        <taxon>Panicodae</taxon>
        <taxon>Paniceae</taxon>
        <taxon>Anthephorinae</taxon>
        <taxon>Digitaria</taxon>
    </lineage>
</organism>
<proteinExistence type="inferred from homology"/>
<feature type="transmembrane region" description="Helical" evidence="3">
    <location>
        <begin position="238"/>
        <end position="258"/>
    </location>
</feature>
<feature type="transmembrane region" description="Helical" evidence="3">
    <location>
        <begin position="323"/>
        <end position="350"/>
    </location>
</feature>
<feature type="domain" description="EamA" evidence="4">
    <location>
        <begin position="135"/>
        <end position="212"/>
    </location>
</feature>
<feature type="transmembrane region" description="Helical" evidence="3">
    <location>
        <begin position="195"/>
        <end position="218"/>
    </location>
</feature>
<dbReference type="EMBL" id="JACEFO010002685">
    <property type="protein sequence ID" value="KAF8651364.1"/>
    <property type="molecule type" value="Genomic_DNA"/>
</dbReference>
<dbReference type="SUPFAM" id="SSF103481">
    <property type="entry name" value="Multidrug resistance efflux transporter EmrE"/>
    <property type="match status" value="1"/>
</dbReference>
<keyword evidence="3" id="KW-1133">Transmembrane helix</keyword>
<evidence type="ECO:0000256" key="3">
    <source>
        <dbReference type="SAM" id="Phobius"/>
    </source>
</evidence>
<keyword evidence="3" id="KW-0472">Membrane</keyword>
<protein>
    <recommendedName>
        <fullName evidence="4">EamA domain-containing protein</fullName>
    </recommendedName>
</protein>
<sequence>MASGVKYRAGLCLIVAVVLIWVISAEVTQGIFTKYKHPFAITYLGASLMVIYLPLSFLKDFIYTSMRRHSGNTSASKIASKSSFGSAAPLKNGEFQMMLEMESQKTIVIPVVEETKPLIYGITEINDDVLKDKQLSTKQIATYGLYLCPLWFVTEYLSNAALARTSVASTTVLSSTSGLFTLFIGVLLGQDSINAAKIIAVFISMAGVVMTTMGQTWASDESEVGKSGATERTLLGDMFGLMSAIAYGLFTVLLKKFCGEEGEKVDVQKLFGYLGLFSLVALWWLVWPLTALGIEPKFSMPHSAKVDEVVVANGLIGSVLSDYFWALSVVWTTPLVATLGMSLTIPLAMVADMILHGRHYSAVYILGSVQVFSGFVIANLADRFSRSLGL</sequence>
<dbReference type="PANTHER" id="PTHR23051:SF12">
    <property type="entry name" value="OS04G0645600 PROTEIN"/>
    <property type="match status" value="1"/>
</dbReference>